<dbReference type="AlphaFoldDB" id="F4G5N8"/>
<dbReference type="PANTHER" id="PTHR46889:SF4">
    <property type="entry name" value="TRANSPOSASE INSO FOR INSERTION SEQUENCE ELEMENT IS911B-RELATED"/>
    <property type="match status" value="1"/>
</dbReference>
<dbReference type="GO" id="GO:0003676">
    <property type="term" value="F:nucleic acid binding"/>
    <property type="evidence" value="ECO:0007669"/>
    <property type="project" value="InterPro"/>
</dbReference>
<dbReference type="InterPro" id="IPR050900">
    <property type="entry name" value="Transposase_IS3/IS150/IS904"/>
</dbReference>
<dbReference type="EMBL" id="CP002657">
    <property type="protein sequence ID" value="AEB84214.1"/>
    <property type="molecule type" value="Genomic_DNA"/>
</dbReference>
<dbReference type="eggNOG" id="COG2801">
    <property type="taxonomic scope" value="Bacteria"/>
</dbReference>
<evidence type="ECO:0000313" key="2">
    <source>
        <dbReference type="EMBL" id="AEB84214.1"/>
    </source>
</evidence>
<dbReference type="Gene3D" id="3.30.420.10">
    <property type="entry name" value="Ribonuclease H-like superfamily/Ribonuclease H"/>
    <property type="match status" value="1"/>
</dbReference>
<reference evidence="2 3" key="2">
    <citation type="submission" date="2011-04" db="EMBL/GenBank/DDBJ databases">
        <title>Complete sequence of chromosome of Alicycliphilus denitrificans K601.</title>
        <authorList>
            <consortium name="US DOE Joint Genome Institute"/>
            <person name="Lucas S."/>
            <person name="Han J."/>
            <person name="Lapidus A."/>
            <person name="Cheng J.-F."/>
            <person name="Goodwin L."/>
            <person name="Pitluck S."/>
            <person name="Peters L."/>
            <person name="Zeytun A."/>
            <person name="Detter J.C."/>
            <person name="Han C."/>
            <person name="Tapia R."/>
            <person name="Land M."/>
            <person name="Hauser L."/>
            <person name="Kyrpides N."/>
            <person name="Ivanova N."/>
            <person name="Mikhailova N."/>
            <person name="Pagani I."/>
            <person name="Oosterkamp M."/>
            <person name="Pieper D."/>
            <person name="van Berkel W."/>
            <person name="Langenhoff A."/>
            <person name="Smidt H."/>
            <person name="Stams A."/>
            <person name="Woyke T."/>
        </authorList>
    </citation>
    <scope>NUCLEOTIDE SEQUENCE [LARGE SCALE GENOMIC DNA]</scope>
    <source>
        <strain evidence="3">DSM 14773 / CIP 107495 / K601</strain>
    </source>
</reference>
<dbReference type="InterPro" id="IPR001584">
    <property type="entry name" value="Integrase_cat-core"/>
</dbReference>
<dbReference type="PROSITE" id="PS50994">
    <property type="entry name" value="INTEGRASE"/>
    <property type="match status" value="1"/>
</dbReference>
<reference evidence="2 3" key="1">
    <citation type="journal article" date="2011" name="J. Bacteriol.">
        <title>Genome Sequences of Alicycliphilus denitrificans Strains BC and K601T.</title>
        <authorList>
            <person name="Oosterkamp M.J."/>
            <person name="Veuskens T."/>
            <person name="Plugge C.M."/>
            <person name="Langenhoff A.A."/>
            <person name="Gerritse J."/>
            <person name="van Berkel W.J."/>
            <person name="Pieper D.H."/>
            <person name="Junca H."/>
            <person name="Goodwin L.A."/>
            <person name="Daligault H.E."/>
            <person name="Bruce D.C."/>
            <person name="Detter J.C."/>
            <person name="Tapia R."/>
            <person name="Han C.S."/>
            <person name="Land M.L."/>
            <person name="Hauser L.J."/>
            <person name="Smidt H."/>
            <person name="Stams A.J."/>
        </authorList>
    </citation>
    <scope>NUCLEOTIDE SEQUENCE [LARGE SCALE GENOMIC DNA]</scope>
    <source>
        <strain evidence="3">DSM 14773 / CIP 107495 / K601</strain>
    </source>
</reference>
<sequence length="209" mass="23884">MKFGFVAKHRGAWPVNLMCEALGVSRGGFYAWLTRPRSQRSLSDEVLGAQVHQSFVRSDRTYGARRVWHDVLEQGQACGLHRIERLMREQALRARPRRRGLPKDRGTRSAVADNVLDRQFRADGPNQKWVADFTYIWTAEGWLYVAAVLDLYSRRIVGWSMQESMTSQLVVDALMMAVWRRGKPVALLHHSDQGSQYQREAALDRAGAS</sequence>
<dbReference type="InterPro" id="IPR048020">
    <property type="entry name" value="Transpos_IS3"/>
</dbReference>
<dbReference type="PANTHER" id="PTHR46889">
    <property type="entry name" value="TRANSPOSASE INSF FOR INSERTION SEQUENCE IS3B-RELATED"/>
    <property type="match status" value="1"/>
</dbReference>
<dbReference type="Pfam" id="PF00665">
    <property type="entry name" value="rve"/>
    <property type="match status" value="1"/>
</dbReference>
<protein>
    <submittedName>
        <fullName evidence="2">Integrase catalytic region</fullName>
    </submittedName>
</protein>
<evidence type="ECO:0000313" key="3">
    <source>
        <dbReference type="Proteomes" id="UP000007938"/>
    </source>
</evidence>
<dbReference type="KEGG" id="adk:Alide2_1831"/>
<dbReference type="HOGENOM" id="CLU_027402_21_2_4"/>
<proteinExistence type="predicted"/>
<dbReference type="SUPFAM" id="SSF53098">
    <property type="entry name" value="Ribonuclease H-like"/>
    <property type="match status" value="1"/>
</dbReference>
<gene>
    <name evidence="2" type="ordered locus">Alide2_1831</name>
</gene>
<name>F4G5N8_ALIDK</name>
<dbReference type="STRING" id="596154.Alide2_1831"/>
<evidence type="ECO:0000259" key="1">
    <source>
        <dbReference type="PROSITE" id="PS50994"/>
    </source>
</evidence>
<keyword evidence="3" id="KW-1185">Reference proteome</keyword>
<organism evidence="2 3">
    <name type="scientific">Alicycliphilus denitrificans (strain DSM 14773 / CIP 107495 / K601)</name>
    <dbReference type="NCBI Taxonomy" id="596154"/>
    <lineage>
        <taxon>Bacteria</taxon>
        <taxon>Pseudomonadati</taxon>
        <taxon>Pseudomonadota</taxon>
        <taxon>Betaproteobacteria</taxon>
        <taxon>Burkholderiales</taxon>
        <taxon>Comamonadaceae</taxon>
        <taxon>Alicycliphilus</taxon>
    </lineage>
</organism>
<dbReference type="Pfam" id="PF13276">
    <property type="entry name" value="HTH_21"/>
    <property type="match status" value="1"/>
</dbReference>
<dbReference type="InterPro" id="IPR036397">
    <property type="entry name" value="RNaseH_sf"/>
</dbReference>
<accession>F4G5N8</accession>
<dbReference type="InterPro" id="IPR012337">
    <property type="entry name" value="RNaseH-like_sf"/>
</dbReference>
<dbReference type="Proteomes" id="UP000007938">
    <property type="component" value="Chromosome"/>
</dbReference>
<dbReference type="NCBIfam" id="NF033516">
    <property type="entry name" value="transpos_IS3"/>
    <property type="match status" value="1"/>
</dbReference>
<feature type="domain" description="Integrase catalytic" evidence="1">
    <location>
        <begin position="121"/>
        <end position="209"/>
    </location>
</feature>
<dbReference type="InterPro" id="IPR025948">
    <property type="entry name" value="HTH-like_dom"/>
</dbReference>
<dbReference type="GO" id="GO:0015074">
    <property type="term" value="P:DNA integration"/>
    <property type="evidence" value="ECO:0007669"/>
    <property type="project" value="InterPro"/>
</dbReference>